<dbReference type="Gene3D" id="1.10.510.10">
    <property type="entry name" value="Transferase(Phosphotransferase) domain 1"/>
    <property type="match status" value="1"/>
</dbReference>
<keyword evidence="3 7" id="KW-0547">Nucleotide-binding</keyword>
<dbReference type="CDD" id="cd00180">
    <property type="entry name" value="PKc"/>
    <property type="match status" value="1"/>
</dbReference>
<feature type="compositionally biased region" description="Low complexity" evidence="9">
    <location>
        <begin position="1"/>
        <end position="17"/>
    </location>
</feature>
<keyword evidence="5 7" id="KW-0067">ATP-binding</keyword>
<accession>A0A197JEV9</accession>
<evidence type="ECO:0000313" key="11">
    <source>
        <dbReference type="EMBL" id="OAQ23543.1"/>
    </source>
</evidence>
<feature type="compositionally biased region" description="Basic and acidic residues" evidence="9">
    <location>
        <begin position="359"/>
        <end position="371"/>
    </location>
</feature>
<organism evidence="11 12">
    <name type="scientific">Linnemannia elongata AG-77</name>
    <dbReference type="NCBI Taxonomy" id="1314771"/>
    <lineage>
        <taxon>Eukaryota</taxon>
        <taxon>Fungi</taxon>
        <taxon>Fungi incertae sedis</taxon>
        <taxon>Mucoromycota</taxon>
        <taxon>Mortierellomycotina</taxon>
        <taxon>Mortierellomycetes</taxon>
        <taxon>Mortierellales</taxon>
        <taxon>Mortierellaceae</taxon>
        <taxon>Linnemannia</taxon>
    </lineage>
</organism>
<feature type="domain" description="Protein kinase" evidence="10">
    <location>
        <begin position="104"/>
        <end position="336"/>
    </location>
</feature>
<keyword evidence="4 11" id="KW-0418">Kinase</keyword>
<evidence type="ECO:0000256" key="5">
    <source>
        <dbReference type="ARBA" id="ARBA00022840"/>
    </source>
</evidence>
<dbReference type="InterPro" id="IPR030616">
    <property type="entry name" value="Aur-like"/>
</dbReference>
<dbReference type="AlphaFoldDB" id="A0A197JEV9"/>
<evidence type="ECO:0000256" key="8">
    <source>
        <dbReference type="PIRSR" id="PIRSR630616-3"/>
    </source>
</evidence>
<reference evidence="11 12" key="1">
    <citation type="submission" date="2016-05" db="EMBL/GenBank/DDBJ databases">
        <title>Genome sequencing reveals origins of a unique bacterial endosymbiosis in the earliest lineages of terrestrial Fungi.</title>
        <authorList>
            <consortium name="DOE Joint Genome Institute"/>
            <person name="Uehling J."/>
            <person name="Gryganskyi A."/>
            <person name="Hameed K."/>
            <person name="Tschaplinski T."/>
            <person name="Misztal P."/>
            <person name="Wu S."/>
            <person name="Desiro A."/>
            <person name="Vande Pol N."/>
            <person name="Du Z.-Y."/>
            <person name="Zienkiewicz A."/>
            <person name="Zienkiewicz K."/>
            <person name="Morin E."/>
            <person name="Tisserant E."/>
            <person name="Splivallo R."/>
            <person name="Hainaut M."/>
            <person name="Henrissat B."/>
            <person name="Ohm R."/>
            <person name="Kuo A."/>
            <person name="Yan J."/>
            <person name="Lipzen A."/>
            <person name="Nolan M."/>
            <person name="Labutti K."/>
            <person name="Barry K."/>
            <person name="Goldstein A."/>
            <person name="Labbe J."/>
            <person name="Schadt C."/>
            <person name="Tuskan G."/>
            <person name="Grigoriev I."/>
            <person name="Martin F."/>
            <person name="Vilgalys R."/>
            <person name="Bonito G."/>
        </authorList>
    </citation>
    <scope>NUCLEOTIDE SEQUENCE [LARGE SCALE GENOMIC DNA]</scope>
    <source>
        <strain evidence="11 12">AG-77</strain>
    </source>
</reference>
<protein>
    <submittedName>
        <fullName evidence="11">Kinase-like protein</fullName>
    </submittedName>
</protein>
<feature type="compositionally biased region" description="Basic and acidic residues" evidence="9">
    <location>
        <begin position="407"/>
        <end position="417"/>
    </location>
</feature>
<dbReference type="OrthoDB" id="412517at2759"/>
<dbReference type="InterPro" id="IPR008271">
    <property type="entry name" value="Ser/Thr_kinase_AS"/>
</dbReference>
<dbReference type="Proteomes" id="UP000078512">
    <property type="component" value="Unassembled WGS sequence"/>
</dbReference>
<feature type="binding site" evidence="7">
    <location>
        <begin position="177"/>
        <end position="179"/>
    </location>
    <ligand>
        <name>ATP</name>
        <dbReference type="ChEBI" id="CHEBI:30616"/>
    </ligand>
</feature>
<dbReference type="SUPFAM" id="SSF56112">
    <property type="entry name" value="Protein kinase-like (PK-like)"/>
    <property type="match status" value="1"/>
</dbReference>
<feature type="active site" description="Proton acceptor" evidence="6">
    <location>
        <position position="221"/>
    </location>
</feature>
<name>A0A197JEV9_9FUNG</name>
<gene>
    <name evidence="11" type="ORF">K457DRAFT_1910971</name>
</gene>
<feature type="cross-link" description="Glycyl lysine isopeptide (Lys-Gly) (interchain with G-Cter in SUMO2)" evidence="8">
    <location>
        <position position="223"/>
    </location>
</feature>
<evidence type="ECO:0000256" key="2">
    <source>
        <dbReference type="ARBA" id="ARBA00022679"/>
    </source>
</evidence>
<dbReference type="PROSITE" id="PS00108">
    <property type="entry name" value="PROTEIN_KINASE_ST"/>
    <property type="match status" value="1"/>
</dbReference>
<dbReference type="Pfam" id="PF00069">
    <property type="entry name" value="Pkinase"/>
    <property type="match status" value="1"/>
</dbReference>
<dbReference type="SMART" id="SM00220">
    <property type="entry name" value="S_TKc"/>
    <property type="match status" value="1"/>
</dbReference>
<evidence type="ECO:0000256" key="9">
    <source>
        <dbReference type="SAM" id="MobiDB-lite"/>
    </source>
</evidence>
<feature type="compositionally biased region" description="Polar residues" evidence="9">
    <location>
        <begin position="397"/>
        <end position="406"/>
    </location>
</feature>
<feature type="binding site" evidence="7">
    <location>
        <position position="131"/>
    </location>
    <ligand>
        <name>ATP</name>
        <dbReference type="ChEBI" id="CHEBI:30616"/>
    </ligand>
</feature>
<evidence type="ECO:0000313" key="12">
    <source>
        <dbReference type="Proteomes" id="UP000078512"/>
    </source>
</evidence>
<evidence type="ECO:0000256" key="7">
    <source>
        <dbReference type="PIRSR" id="PIRSR630616-2"/>
    </source>
</evidence>
<dbReference type="PANTHER" id="PTHR24350">
    <property type="entry name" value="SERINE/THREONINE-PROTEIN KINASE IAL-RELATED"/>
    <property type="match status" value="1"/>
</dbReference>
<evidence type="ECO:0000259" key="10">
    <source>
        <dbReference type="PROSITE" id="PS50011"/>
    </source>
</evidence>
<evidence type="ECO:0000256" key="3">
    <source>
        <dbReference type="ARBA" id="ARBA00022741"/>
    </source>
</evidence>
<keyword evidence="1" id="KW-0723">Serine/threonine-protein kinase</keyword>
<dbReference type="GO" id="GO:0004674">
    <property type="term" value="F:protein serine/threonine kinase activity"/>
    <property type="evidence" value="ECO:0007669"/>
    <property type="project" value="UniProtKB-KW"/>
</dbReference>
<keyword evidence="12" id="KW-1185">Reference proteome</keyword>
<dbReference type="InterPro" id="IPR011009">
    <property type="entry name" value="Kinase-like_dom_sf"/>
</dbReference>
<evidence type="ECO:0000256" key="4">
    <source>
        <dbReference type="ARBA" id="ARBA00022777"/>
    </source>
</evidence>
<feature type="binding site" evidence="7">
    <location>
        <position position="241"/>
    </location>
    <ligand>
        <name>ATP</name>
        <dbReference type="ChEBI" id="CHEBI:30616"/>
    </ligand>
</feature>
<feature type="region of interest" description="Disordered" evidence="9">
    <location>
        <begin position="1"/>
        <end position="62"/>
    </location>
</feature>
<dbReference type="PROSITE" id="PS50011">
    <property type="entry name" value="PROTEIN_KINASE_DOM"/>
    <property type="match status" value="1"/>
</dbReference>
<sequence length="417" mass="46153">MTPTIHNNEQSSLQNEQQQEHQPPKAKAIETSPPSQERASVEGEPQRSPPAVAQNATGKARATTIQGPSIAVAPPLLTTVPVKDPPGHVVPYKRYRDWKEKKTYNVVRPIAAGGYGSVLEVQLDGKPYALKVCDADDYKKKYSYDREAKALGRTDNRHIIKLHAAFQERGHLCLVLELANKSLEDVLRQTKRLALDDAKHYARGIAAGLDYLHQNSIIHRDIKPNNILLSGADSREVKLADFGLALWFGATRKTMLGACGTNDYLAPEMSGCKPYTTQADVYSFGVTVYRMVTGSLPKGRLAKIQGNMAKAFFEQVLHKNPEVRFDIQQASAHAFLQVDRGGEEQSTEDRIGSLIVKRPPEAILEEREQKRVRQSTPHPPAEDGNKNARTVGRASTLPISTTTKPTFSKEENPVHSN</sequence>
<dbReference type="GO" id="GO:0005524">
    <property type="term" value="F:ATP binding"/>
    <property type="evidence" value="ECO:0007669"/>
    <property type="project" value="UniProtKB-KW"/>
</dbReference>
<evidence type="ECO:0000256" key="1">
    <source>
        <dbReference type="ARBA" id="ARBA00022527"/>
    </source>
</evidence>
<keyword evidence="2" id="KW-0808">Transferase</keyword>
<dbReference type="InterPro" id="IPR000719">
    <property type="entry name" value="Prot_kinase_dom"/>
</dbReference>
<dbReference type="STRING" id="1314771.A0A197JEV9"/>
<evidence type="ECO:0000256" key="6">
    <source>
        <dbReference type="PIRSR" id="PIRSR630616-1"/>
    </source>
</evidence>
<proteinExistence type="predicted"/>
<dbReference type="EMBL" id="KV442116">
    <property type="protein sequence ID" value="OAQ23543.1"/>
    <property type="molecule type" value="Genomic_DNA"/>
</dbReference>
<feature type="region of interest" description="Disordered" evidence="9">
    <location>
        <begin position="359"/>
        <end position="417"/>
    </location>
</feature>